<feature type="region of interest" description="Disordered" evidence="1">
    <location>
        <begin position="255"/>
        <end position="305"/>
    </location>
</feature>
<proteinExistence type="predicted"/>
<dbReference type="Proteomes" id="UP000494206">
    <property type="component" value="Unassembled WGS sequence"/>
</dbReference>
<protein>
    <submittedName>
        <fullName evidence="2">Uncharacterized protein</fullName>
    </submittedName>
</protein>
<keyword evidence="3" id="KW-1185">Reference proteome</keyword>
<name>A0A8S1FD37_9PELO</name>
<sequence length="305" mass="34246">MISLVTGRDYPMAPTSVYVASNKHQMDGVTSLVEGFEDADYLLGCHLGNEEVVGSQKEFQMKYPKNETKVIHMCMTRYRPHYVEHGINYFSFYVNRDDHPGYPVQVDGEDFHPLWFGVFHKCGNFFLAALWSKKRVVFIRSAVLFLPVIDNLPILRYRSYLGINTSDLYELQSACEKIVNSSQKSNKISEEDQKKLTEQFDSFELTKFTYGRKIGKDGEYIYIAARDDDEFVPSASGGLNINKSADPSKSLPCVSWPIVTLDEDEDDDDDQPGPSSRAPRTLSNNGSNSGLNNRGGAKTTTTAAA</sequence>
<dbReference type="AlphaFoldDB" id="A0A8S1FD37"/>
<feature type="non-terminal residue" evidence="2">
    <location>
        <position position="1"/>
    </location>
</feature>
<evidence type="ECO:0000313" key="2">
    <source>
        <dbReference type="EMBL" id="CAB3411752.1"/>
    </source>
</evidence>
<organism evidence="2 3">
    <name type="scientific">Caenorhabditis bovis</name>
    <dbReference type="NCBI Taxonomy" id="2654633"/>
    <lineage>
        <taxon>Eukaryota</taxon>
        <taxon>Metazoa</taxon>
        <taxon>Ecdysozoa</taxon>
        <taxon>Nematoda</taxon>
        <taxon>Chromadorea</taxon>
        <taxon>Rhabditida</taxon>
        <taxon>Rhabditina</taxon>
        <taxon>Rhabditomorpha</taxon>
        <taxon>Rhabditoidea</taxon>
        <taxon>Rhabditidae</taxon>
        <taxon>Peloderinae</taxon>
        <taxon>Caenorhabditis</taxon>
    </lineage>
</organism>
<evidence type="ECO:0000256" key="1">
    <source>
        <dbReference type="SAM" id="MobiDB-lite"/>
    </source>
</evidence>
<feature type="compositionally biased region" description="Acidic residues" evidence="1">
    <location>
        <begin position="261"/>
        <end position="271"/>
    </location>
</feature>
<comment type="caution">
    <text evidence="2">The sequence shown here is derived from an EMBL/GenBank/DDBJ whole genome shotgun (WGS) entry which is preliminary data.</text>
</comment>
<reference evidence="2 3" key="1">
    <citation type="submission" date="2020-04" db="EMBL/GenBank/DDBJ databases">
        <authorList>
            <person name="Laetsch R D."/>
            <person name="Stevens L."/>
            <person name="Kumar S."/>
            <person name="Blaxter L. M."/>
        </authorList>
    </citation>
    <scope>NUCLEOTIDE SEQUENCE [LARGE SCALE GENOMIC DNA]</scope>
</reference>
<feature type="compositionally biased region" description="Low complexity" evidence="1">
    <location>
        <begin position="282"/>
        <end position="305"/>
    </location>
</feature>
<dbReference type="EMBL" id="CADEPM010000033">
    <property type="protein sequence ID" value="CAB3411752.1"/>
    <property type="molecule type" value="Genomic_DNA"/>
</dbReference>
<accession>A0A8S1FD37</accession>
<gene>
    <name evidence="2" type="ORF">CBOVIS_LOCUS13126</name>
</gene>
<evidence type="ECO:0000313" key="3">
    <source>
        <dbReference type="Proteomes" id="UP000494206"/>
    </source>
</evidence>